<sequence>MALTGAKPSGVIGHRQSALSLNMLRVDVCKGMAVGGFLFYLIYIMLSNNSWVASSPLFTSLVFKYRRIESRTTTNISHIVFGIAGSANTWKNKRPYIESWWRPNITRGFLWLDRAPKEHLPWPSSSPPFRISQDIKRFHDYNNHAMPFAIRMARVILESFREEKEDVRWYVMADDDTVLFVDNLVDVLAKYDHNKYYYIGENSECVKSNFDYSFQMAFGGGGYALSFPLAKAMARNLDECLKRYPTLYGSDHIMQACISDFGVPLTRERGFHQIDLHGDLSGLLSAHPGVPMLSLHHLDHVDPIFPSMNRHEAVKLLMEASAVESSRVLQQTVCYHKQTNWSFSISWGYSAQIYEKIPPFKQSRETSADLHSMEKHWARYIHVQH</sequence>
<keyword evidence="3" id="KW-1185">Reference proteome</keyword>
<name>A0AAP0P0S7_9MAGN</name>
<keyword evidence="1" id="KW-1133">Transmembrane helix</keyword>
<feature type="transmembrane region" description="Helical" evidence="1">
    <location>
        <begin position="28"/>
        <end position="46"/>
    </location>
</feature>
<reference evidence="2 3" key="1">
    <citation type="submission" date="2024-01" db="EMBL/GenBank/DDBJ databases">
        <title>Genome assemblies of Stephania.</title>
        <authorList>
            <person name="Yang L."/>
        </authorList>
    </citation>
    <scope>NUCLEOTIDE SEQUENCE [LARGE SCALE GENOMIC DNA]</scope>
    <source>
        <strain evidence="2">JXDWG</strain>
        <tissue evidence="2">Leaf</tissue>
    </source>
</reference>
<protein>
    <submittedName>
        <fullName evidence="2">Uncharacterized protein</fullName>
    </submittedName>
</protein>
<dbReference type="EMBL" id="JBBNAG010000006">
    <property type="protein sequence ID" value="KAK9127012.1"/>
    <property type="molecule type" value="Genomic_DNA"/>
</dbReference>
<dbReference type="PANTHER" id="PTHR10811">
    <property type="entry name" value="FRINGE-RELATED"/>
    <property type="match status" value="1"/>
</dbReference>
<accession>A0AAP0P0S7</accession>
<proteinExistence type="predicted"/>
<evidence type="ECO:0000313" key="2">
    <source>
        <dbReference type="EMBL" id="KAK9127012.1"/>
    </source>
</evidence>
<organism evidence="2 3">
    <name type="scientific">Stephania cephalantha</name>
    <dbReference type="NCBI Taxonomy" id="152367"/>
    <lineage>
        <taxon>Eukaryota</taxon>
        <taxon>Viridiplantae</taxon>
        <taxon>Streptophyta</taxon>
        <taxon>Embryophyta</taxon>
        <taxon>Tracheophyta</taxon>
        <taxon>Spermatophyta</taxon>
        <taxon>Magnoliopsida</taxon>
        <taxon>Ranunculales</taxon>
        <taxon>Menispermaceae</taxon>
        <taxon>Menispermoideae</taxon>
        <taxon>Cissampelideae</taxon>
        <taxon>Stephania</taxon>
    </lineage>
</organism>
<dbReference type="FunFam" id="3.90.550.50:FF:000038">
    <property type="entry name" value="Predicted protein"/>
    <property type="match status" value="1"/>
</dbReference>
<dbReference type="Proteomes" id="UP001419268">
    <property type="component" value="Unassembled WGS sequence"/>
</dbReference>
<comment type="caution">
    <text evidence="2">The sequence shown here is derived from an EMBL/GenBank/DDBJ whole genome shotgun (WGS) entry which is preliminary data.</text>
</comment>
<dbReference type="AlphaFoldDB" id="A0AAP0P0S7"/>
<evidence type="ECO:0000256" key="1">
    <source>
        <dbReference type="SAM" id="Phobius"/>
    </source>
</evidence>
<keyword evidence="1" id="KW-0812">Transmembrane</keyword>
<keyword evidence="1" id="KW-0472">Membrane</keyword>
<gene>
    <name evidence="2" type="ORF">Scep_015858</name>
</gene>
<dbReference type="InterPro" id="IPR006740">
    <property type="entry name" value="DUF604"/>
</dbReference>
<dbReference type="Pfam" id="PF04646">
    <property type="entry name" value="DUF604"/>
    <property type="match status" value="1"/>
</dbReference>
<evidence type="ECO:0000313" key="3">
    <source>
        <dbReference type="Proteomes" id="UP001419268"/>
    </source>
</evidence>
<dbReference type="Gene3D" id="3.90.550.50">
    <property type="match status" value="1"/>
</dbReference>